<dbReference type="GeneID" id="25740842"/>
<evidence type="ECO:0000313" key="1">
    <source>
        <dbReference type="EMBL" id="KIY99996.1"/>
    </source>
</evidence>
<keyword evidence="2" id="KW-1185">Reference proteome</keyword>
<evidence type="ECO:0000313" key="2">
    <source>
        <dbReference type="Proteomes" id="UP000054498"/>
    </source>
</evidence>
<accession>A0A0D2MH30</accession>
<organism evidence="1 2">
    <name type="scientific">Monoraphidium neglectum</name>
    <dbReference type="NCBI Taxonomy" id="145388"/>
    <lineage>
        <taxon>Eukaryota</taxon>
        <taxon>Viridiplantae</taxon>
        <taxon>Chlorophyta</taxon>
        <taxon>core chlorophytes</taxon>
        <taxon>Chlorophyceae</taxon>
        <taxon>CS clade</taxon>
        <taxon>Sphaeropleales</taxon>
        <taxon>Selenastraceae</taxon>
        <taxon>Monoraphidium</taxon>
    </lineage>
</organism>
<protein>
    <submittedName>
        <fullName evidence="1">Uncharacterized protein</fullName>
    </submittedName>
</protein>
<dbReference type="AlphaFoldDB" id="A0A0D2MH30"/>
<proteinExistence type="predicted"/>
<dbReference type="KEGG" id="mng:MNEG_7966"/>
<sequence>MSNPPDCCVTHTAGRQAAALAAVAGYCRQRTLAELEAELAAAAHPAAAADPAAAPAAADSAAAAAAREAGAVGKPL</sequence>
<reference evidence="1 2" key="1">
    <citation type="journal article" date="2013" name="BMC Genomics">
        <title>Reconstruction of the lipid metabolism for the microalga Monoraphidium neglectum from its genome sequence reveals characteristics suitable for biofuel production.</title>
        <authorList>
            <person name="Bogen C."/>
            <person name="Al-Dilaimi A."/>
            <person name="Albersmeier A."/>
            <person name="Wichmann J."/>
            <person name="Grundmann M."/>
            <person name="Rupp O."/>
            <person name="Lauersen K.J."/>
            <person name="Blifernez-Klassen O."/>
            <person name="Kalinowski J."/>
            <person name="Goesmann A."/>
            <person name="Mussgnug J.H."/>
            <person name="Kruse O."/>
        </authorList>
    </citation>
    <scope>NUCLEOTIDE SEQUENCE [LARGE SCALE GENOMIC DNA]</scope>
    <source>
        <strain evidence="1 2">SAG 48.87</strain>
    </source>
</reference>
<dbReference type="RefSeq" id="XP_013899016.1">
    <property type="nucleotide sequence ID" value="XM_014043562.1"/>
</dbReference>
<name>A0A0D2MH30_9CHLO</name>
<dbReference type="EMBL" id="KK101683">
    <property type="protein sequence ID" value="KIY99996.1"/>
    <property type="molecule type" value="Genomic_DNA"/>
</dbReference>
<gene>
    <name evidence="1" type="ORF">MNEG_7966</name>
</gene>
<dbReference type="Proteomes" id="UP000054498">
    <property type="component" value="Unassembled WGS sequence"/>
</dbReference>